<feature type="domain" description="DNA methylase adenine-specific" evidence="3">
    <location>
        <begin position="291"/>
        <end position="362"/>
    </location>
</feature>
<geneLocation type="chloroplast" evidence="5"/>
<keyword evidence="5" id="KW-0150">Chloroplast</keyword>
<dbReference type="PANTHER" id="PTHR42998:SF1">
    <property type="entry name" value="TYPE I RESTRICTION ENZYME HINDI METHYLASE SUBUNIT"/>
    <property type="match status" value="1"/>
</dbReference>
<dbReference type="InterPro" id="IPR029063">
    <property type="entry name" value="SAM-dependent_MTases_sf"/>
</dbReference>
<sequence length="740" mass="86034">MKLELQIKDNKIFIPLKQKWFKWTPEEDVRQKYIIRLVNDYGYSLKQMEQEILVSSTKRGTGGARADIIIYKNEEDKNNRKNAFIVVECKADNIKIQKEDYFQGANYASMAHADFVVTTNLKETKIFKLVKKQIPHCLNFLDEIIDIPKADVINDSKKIEAFLKQTKAFTRNEFSKLLFTCHNIIRNNDKLSPEAAFDEISKILFIKIRYELNNSNAQIFSKKQFLKLKKAYSETQSKTSLPFYQQLFERTKEDFIDDALFDKNETIKIKEISFEAIVKKLESYNLSTTTEDVKGIAFEQFLGKTFRGELGQFFTPRTIVDFMVEVLDPQEGEIICDPCCGSGGFLIKAFEYVKAKIEKEIHEQKQQIKQKYSTDNFDKLTKKQKEEIDEKVNDLFNELNLELDIRNEKSRLYRFSYDCIFGTDANIRMSKTAKMNLIMHGNGHGHGGVYHNDGLLNINGIFENRFDIIITNPPFGTRVEKTTKITETDKSINPIDKYKKRYGQAYINSLNQVNNNIGKNLLSLYKTSSITNLTEVLFLERCLILLKPGGRMGIVLPEGVFNNYSLQKIRDFVESQAKIILITSIPQDVFIASGATIKTSLLFLKKFTEKEAKEWHYLSKKAKHEIEKKYSLSLIDLYVKLFLRGKEAPQTVEKKKLRKKIKQIEQKIETEIKAQIKNKFNYQIAIAAIEQAGIGTGAKNELIQLCKDFTRYKKEHKLWNTKFNSIDYKLDNRESEEQFL</sequence>
<dbReference type="GO" id="GO:0008170">
    <property type="term" value="F:N-methyltransferase activity"/>
    <property type="evidence" value="ECO:0007669"/>
    <property type="project" value="InterPro"/>
</dbReference>
<dbReference type="InterPro" id="IPR029464">
    <property type="entry name" value="HSDR_N"/>
</dbReference>
<dbReference type="PANTHER" id="PTHR42998">
    <property type="entry name" value="TYPE I RESTRICTION ENZYME HINDVIIP M PROTEIN-RELATED"/>
    <property type="match status" value="1"/>
</dbReference>
<protein>
    <submittedName>
        <fullName evidence="5">Uncharacterized protein</fullName>
    </submittedName>
</protein>
<gene>
    <name evidence="5" type="primary">orf740</name>
</gene>
<keyword evidence="2" id="KW-0175">Coiled coil</keyword>
<dbReference type="Pfam" id="PF02384">
    <property type="entry name" value="N6_Mtase"/>
    <property type="match status" value="2"/>
</dbReference>
<dbReference type="InterPro" id="IPR002052">
    <property type="entry name" value="DNA_methylase_N6_adenine_CS"/>
</dbReference>
<evidence type="ECO:0000313" key="5">
    <source>
        <dbReference type="EMBL" id="AYC64352.1"/>
    </source>
</evidence>
<evidence type="ECO:0000256" key="2">
    <source>
        <dbReference type="SAM" id="Coils"/>
    </source>
</evidence>
<reference evidence="5" key="1">
    <citation type="submission" date="2018-07" db="EMBL/GenBank/DDBJ databases">
        <authorList>
            <person name="Quirk P.G."/>
            <person name="Krulwich T.A."/>
        </authorList>
    </citation>
    <scope>NUCLEOTIDE SEQUENCE</scope>
</reference>
<evidence type="ECO:0000259" key="3">
    <source>
        <dbReference type="Pfam" id="PF02384"/>
    </source>
</evidence>
<dbReference type="GO" id="GO:0003677">
    <property type="term" value="F:DNA binding"/>
    <property type="evidence" value="ECO:0007669"/>
    <property type="project" value="InterPro"/>
</dbReference>
<keyword evidence="5" id="KW-0934">Plastid</keyword>
<accession>A0A386AY45</accession>
<feature type="coiled-coil region" evidence="2">
    <location>
        <begin position="347"/>
        <end position="374"/>
    </location>
</feature>
<feature type="domain" description="DNA methylase adenine-specific" evidence="3">
    <location>
        <begin position="420"/>
        <end position="622"/>
    </location>
</feature>
<dbReference type="GO" id="GO:0009307">
    <property type="term" value="P:DNA restriction-modification system"/>
    <property type="evidence" value="ECO:0007669"/>
    <property type="project" value="UniProtKB-KW"/>
</dbReference>
<evidence type="ECO:0000259" key="4">
    <source>
        <dbReference type="Pfam" id="PF13588"/>
    </source>
</evidence>
<evidence type="ECO:0000256" key="1">
    <source>
        <dbReference type="ARBA" id="ARBA00022747"/>
    </source>
</evidence>
<dbReference type="GO" id="GO:0032259">
    <property type="term" value="P:methylation"/>
    <property type="evidence" value="ECO:0007669"/>
    <property type="project" value="InterPro"/>
</dbReference>
<dbReference type="Gene3D" id="3.40.50.150">
    <property type="entry name" value="Vaccinia Virus protein VP39"/>
    <property type="match status" value="1"/>
</dbReference>
<feature type="domain" description="Type I restriction enzyme R protein N-terminal" evidence="4">
    <location>
        <begin position="25"/>
        <end position="133"/>
    </location>
</feature>
<dbReference type="Pfam" id="PF13588">
    <property type="entry name" value="HSDR_N_2"/>
    <property type="match status" value="1"/>
</dbReference>
<dbReference type="EMBL" id="MH591095">
    <property type="protein sequence ID" value="AYC64352.1"/>
    <property type="molecule type" value="Genomic_DNA"/>
</dbReference>
<name>A0A386AY45_9CHLO</name>
<organism evidence="5">
    <name type="scientific">Pseudochlorodesmis sp. HV01306a</name>
    <dbReference type="NCBI Taxonomy" id="2358488"/>
    <lineage>
        <taxon>Eukaryota</taxon>
        <taxon>Viridiplantae</taxon>
        <taxon>Chlorophyta</taxon>
        <taxon>core chlorophytes</taxon>
        <taxon>Ulvophyceae</taxon>
        <taxon>TCBD clade</taxon>
        <taxon>Bryopsidales</taxon>
        <taxon>Bryopsidineae</taxon>
        <taxon>Bryopsidaceae</taxon>
        <taxon>Pseudochlorodesmis</taxon>
    </lineage>
</organism>
<dbReference type="InterPro" id="IPR003356">
    <property type="entry name" value="DNA_methylase_A-5"/>
</dbReference>
<dbReference type="SUPFAM" id="SSF53335">
    <property type="entry name" value="S-adenosyl-L-methionine-dependent methyltransferases"/>
    <property type="match status" value="1"/>
</dbReference>
<reference evidence="5" key="2">
    <citation type="journal article" date="2019" name="Mol. Phylogenet. Evol.">
        <title>Reassessment of the classification of bryopsidales (chlorophyta) based on chloroplast phylogenomic analyses.</title>
        <authorList>
            <person name="Cremen M.C."/>
            <person name="Leliaert F."/>
            <person name="West J."/>
            <person name="Lam D.W."/>
            <person name="Shimada S."/>
            <person name="Lopez-Bautista J.M."/>
            <person name="Verbruggen H."/>
        </authorList>
    </citation>
    <scope>NUCLEOTIDE SEQUENCE</scope>
</reference>
<dbReference type="InterPro" id="IPR052916">
    <property type="entry name" value="Type-I_RE_MTase_Subunit"/>
</dbReference>
<dbReference type="AlphaFoldDB" id="A0A386AY45"/>
<proteinExistence type="predicted"/>
<dbReference type="PROSITE" id="PS00092">
    <property type="entry name" value="N6_MTASE"/>
    <property type="match status" value="1"/>
</dbReference>
<dbReference type="PRINTS" id="PR00507">
    <property type="entry name" value="N12N6MTFRASE"/>
</dbReference>
<keyword evidence="1" id="KW-0680">Restriction system</keyword>